<evidence type="ECO:0000256" key="6">
    <source>
        <dbReference type="ARBA" id="ARBA00022741"/>
    </source>
</evidence>
<dbReference type="InterPro" id="IPR017871">
    <property type="entry name" value="ABC_transporter-like_CS"/>
</dbReference>
<proteinExistence type="inferred from homology"/>
<dbReference type="PANTHER" id="PTHR43790:SF3">
    <property type="entry name" value="D-ALLOSE IMPORT ATP-BINDING PROTEIN ALSA-RELATED"/>
    <property type="match status" value="1"/>
</dbReference>
<dbReference type="GO" id="GO:0016887">
    <property type="term" value="F:ATP hydrolysis activity"/>
    <property type="evidence" value="ECO:0007669"/>
    <property type="project" value="InterPro"/>
</dbReference>
<feature type="domain" description="ABC transporter" evidence="10">
    <location>
        <begin position="257"/>
        <end position="500"/>
    </location>
</feature>
<name>A0A6N9T7D2_9HYPH</name>
<dbReference type="Proteomes" id="UP000469011">
    <property type="component" value="Unassembled WGS sequence"/>
</dbReference>
<dbReference type="EMBL" id="JAAAMG010000027">
    <property type="protein sequence ID" value="NDW07324.1"/>
    <property type="molecule type" value="Genomic_DNA"/>
</dbReference>
<evidence type="ECO:0000256" key="7">
    <source>
        <dbReference type="ARBA" id="ARBA00022840"/>
    </source>
</evidence>
<dbReference type="CDD" id="cd03215">
    <property type="entry name" value="ABC_Carb_Monos_II"/>
    <property type="match status" value="1"/>
</dbReference>
<dbReference type="InterPro" id="IPR003439">
    <property type="entry name" value="ABC_transporter-like_ATP-bd"/>
</dbReference>
<dbReference type="Gene3D" id="3.40.50.300">
    <property type="entry name" value="P-loop containing nucleotide triphosphate hydrolases"/>
    <property type="match status" value="2"/>
</dbReference>
<keyword evidence="4" id="KW-0762">Sugar transport</keyword>
<keyword evidence="7 11" id="KW-0067">ATP-binding</keyword>
<dbReference type="SMART" id="SM00382">
    <property type="entry name" value="AAA"/>
    <property type="match status" value="1"/>
</dbReference>
<dbReference type="PANTHER" id="PTHR43790">
    <property type="entry name" value="CARBOHYDRATE TRANSPORT ATP-BINDING PROTEIN MG119-RELATED"/>
    <property type="match status" value="1"/>
</dbReference>
<feature type="domain" description="ABC transporter" evidence="10">
    <location>
        <begin position="5"/>
        <end position="242"/>
    </location>
</feature>
<dbReference type="SUPFAM" id="SSF52540">
    <property type="entry name" value="P-loop containing nucleoside triphosphate hydrolases"/>
    <property type="match status" value="2"/>
</dbReference>
<dbReference type="GO" id="GO:0005524">
    <property type="term" value="F:ATP binding"/>
    <property type="evidence" value="ECO:0007669"/>
    <property type="project" value="UniProtKB-KW"/>
</dbReference>
<dbReference type="PROSITE" id="PS50893">
    <property type="entry name" value="ABC_TRANSPORTER_2"/>
    <property type="match status" value="2"/>
</dbReference>
<dbReference type="Pfam" id="PF00005">
    <property type="entry name" value="ABC_tran"/>
    <property type="match status" value="2"/>
</dbReference>
<comment type="caution">
    <text evidence="11">The sequence shown here is derived from an EMBL/GenBank/DDBJ whole genome shotgun (WGS) entry which is preliminary data.</text>
</comment>
<dbReference type="AlphaFoldDB" id="A0A6N9T7D2"/>
<dbReference type="InterPro" id="IPR027417">
    <property type="entry name" value="P-loop_NTPase"/>
</dbReference>
<keyword evidence="8" id="KW-1278">Translocase</keyword>
<evidence type="ECO:0000256" key="2">
    <source>
        <dbReference type="ARBA" id="ARBA00022448"/>
    </source>
</evidence>
<dbReference type="InterPro" id="IPR050107">
    <property type="entry name" value="ABC_carbohydrate_import_ATPase"/>
</dbReference>
<evidence type="ECO:0000259" key="10">
    <source>
        <dbReference type="PROSITE" id="PS50893"/>
    </source>
</evidence>
<evidence type="ECO:0000256" key="5">
    <source>
        <dbReference type="ARBA" id="ARBA00022737"/>
    </source>
</evidence>
<accession>A0A6N9T7D2</accession>
<evidence type="ECO:0000313" key="12">
    <source>
        <dbReference type="Proteomes" id="UP000469011"/>
    </source>
</evidence>
<dbReference type="CDD" id="cd03216">
    <property type="entry name" value="ABC_Carb_Monos_I"/>
    <property type="match status" value="1"/>
</dbReference>
<dbReference type="InterPro" id="IPR003593">
    <property type="entry name" value="AAA+_ATPase"/>
</dbReference>
<dbReference type="RefSeq" id="WP_163465782.1">
    <property type="nucleotide sequence ID" value="NZ_JAAAMG010000027.1"/>
</dbReference>
<keyword evidence="5" id="KW-0677">Repeat</keyword>
<protein>
    <submittedName>
        <fullName evidence="11">ATP-binding cassette domain-containing protein</fullName>
    </submittedName>
</protein>
<keyword evidence="3" id="KW-1003">Cell membrane</keyword>
<evidence type="ECO:0000256" key="1">
    <source>
        <dbReference type="ARBA" id="ARBA00005417"/>
    </source>
</evidence>
<keyword evidence="2" id="KW-0813">Transport</keyword>
<keyword evidence="6" id="KW-0547">Nucleotide-binding</keyword>
<evidence type="ECO:0000256" key="4">
    <source>
        <dbReference type="ARBA" id="ARBA00022597"/>
    </source>
</evidence>
<keyword evidence="12" id="KW-1185">Reference proteome</keyword>
<organism evidence="11 12">
    <name type="scientific">Jiella pacifica</name>
    <dbReference type="NCBI Taxonomy" id="2696469"/>
    <lineage>
        <taxon>Bacteria</taxon>
        <taxon>Pseudomonadati</taxon>
        <taxon>Pseudomonadota</taxon>
        <taxon>Alphaproteobacteria</taxon>
        <taxon>Hyphomicrobiales</taxon>
        <taxon>Aurantimonadaceae</taxon>
        <taxon>Jiella</taxon>
    </lineage>
</organism>
<evidence type="ECO:0000256" key="9">
    <source>
        <dbReference type="ARBA" id="ARBA00023136"/>
    </source>
</evidence>
<reference evidence="11 12" key="1">
    <citation type="submission" date="2020-01" db="EMBL/GenBank/DDBJ databases">
        <title>Jiella pacifica sp. nov.</title>
        <authorList>
            <person name="Xue Z."/>
            <person name="Zhu S."/>
            <person name="Chen J."/>
            <person name="Yang J."/>
        </authorList>
    </citation>
    <scope>NUCLEOTIDE SEQUENCE [LARGE SCALE GENOMIC DNA]</scope>
    <source>
        <strain evidence="11 12">40Bstr34</strain>
    </source>
</reference>
<keyword evidence="9" id="KW-0472">Membrane</keyword>
<evidence type="ECO:0000256" key="3">
    <source>
        <dbReference type="ARBA" id="ARBA00022475"/>
    </source>
</evidence>
<sequence length="509" mass="54131">MSDAMRLTGVRKSYGPTVALSDASMTVAEGAVHALLGENGAGKSTLVKILSGLVKPDGGSITLFGQDLDLAGRAASSAAGIETAFQEIPLVPDLSVADNLLMPDLPLRLGMFVDRKRASERVRTLQDDLEIADIDPRALVSELDLSQRQKVEIARAISRRPRILVLDEPTAALSRADVDWLGRRIAALTATATTIILVTHRMSEVHDLCSAMSILRNGAHVGSFGVGEISDDEVFRHIMGRSVDVSFPPRAVPKAKARANPLLEAVDIAAGRKMRGLTMSVAAGEIVGVAGLQGMGQLDLFNALFGAERLRAGRIVVDGKEAHFGAPADAIAAGIALVPEDRKIQGLAMNRSGVENATLPIVGDFSTFGILRNGRERRAVDRSFASVNLHPRALHQTPAEFSGGNQQKIVLGKWLMTQCRCLLVFDPTRGVDIGTKHEIYALLRRYAEGGGGILFHSTEVSELIGLCDRILVIYEGRVIGAVPHADATEAGIGALMMGAAAQDAERVTA</sequence>
<gene>
    <name evidence="11" type="ORF">GTK09_23175</name>
</gene>
<evidence type="ECO:0000256" key="8">
    <source>
        <dbReference type="ARBA" id="ARBA00022967"/>
    </source>
</evidence>
<dbReference type="PROSITE" id="PS00211">
    <property type="entry name" value="ABC_TRANSPORTER_1"/>
    <property type="match status" value="1"/>
</dbReference>
<comment type="similarity">
    <text evidence="1">Belongs to the ABC transporter superfamily.</text>
</comment>
<evidence type="ECO:0000313" key="11">
    <source>
        <dbReference type="EMBL" id="NDW07324.1"/>
    </source>
</evidence>